<name>Q0G2W2_9HYPH</name>
<dbReference type="AlphaFoldDB" id="Q0G2W2"/>
<keyword evidence="1" id="KW-1133">Transmembrane helix</keyword>
<comment type="caution">
    <text evidence="2">The sequence shown here is derived from an EMBL/GenBank/DDBJ whole genome shotgun (WGS) entry which is preliminary data.</text>
</comment>
<dbReference type="GO" id="GO:0008556">
    <property type="term" value="F:P-type potassium transmembrane transporter activity"/>
    <property type="evidence" value="ECO:0007669"/>
    <property type="project" value="InterPro"/>
</dbReference>
<keyword evidence="1" id="KW-0812">Transmembrane</keyword>
<dbReference type="Proteomes" id="UP000004310">
    <property type="component" value="Unassembled WGS sequence"/>
</dbReference>
<dbReference type="GO" id="GO:0005886">
    <property type="term" value="C:plasma membrane"/>
    <property type="evidence" value="ECO:0007669"/>
    <property type="project" value="InterPro"/>
</dbReference>
<evidence type="ECO:0000313" key="3">
    <source>
        <dbReference type="Proteomes" id="UP000004310"/>
    </source>
</evidence>
<dbReference type="EMBL" id="AATP01000002">
    <property type="protein sequence ID" value="EAU42069.1"/>
    <property type="molecule type" value="Genomic_DNA"/>
</dbReference>
<keyword evidence="1" id="KW-0472">Membrane</keyword>
<evidence type="ECO:0008006" key="4">
    <source>
        <dbReference type="Google" id="ProtNLM"/>
    </source>
</evidence>
<sequence>MFAENSNMGFDFVLGGIVAVALIFYLIAVLMRPERY</sequence>
<feature type="transmembrane region" description="Helical" evidence="1">
    <location>
        <begin position="12"/>
        <end position="31"/>
    </location>
</feature>
<dbReference type="HOGENOM" id="CLU_202373_6_3_5"/>
<proteinExistence type="predicted"/>
<dbReference type="Pfam" id="PF09604">
    <property type="entry name" value="Potass_KdpF"/>
    <property type="match status" value="1"/>
</dbReference>
<evidence type="ECO:0000256" key="1">
    <source>
        <dbReference type="SAM" id="Phobius"/>
    </source>
</evidence>
<reference evidence="2 3" key="1">
    <citation type="journal article" date="2010" name="J. Bacteriol.">
        <title>Genome sequence of Fulvimarina pelagi HTCC2506T, a Mn(II)-oxidizing alphaproteobacterium possessing an aerobic anoxygenic photosynthetic gene cluster and Xanthorhodopsin.</title>
        <authorList>
            <person name="Kang I."/>
            <person name="Oh H.M."/>
            <person name="Lim S.I."/>
            <person name="Ferriera S."/>
            <person name="Giovannoni S.J."/>
            <person name="Cho J.C."/>
        </authorList>
    </citation>
    <scope>NUCLEOTIDE SEQUENCE [LARGE SCALE GENOMIC DNA]</scope>
    <source>
        <strain evidence="2 3">HTCC2506</strain>
    </source>
</reference>
<dbReference type="InterPro" id="IPR011726">
    <property type="entry name" value="KdpF"/>
</dbReference>
<gene>
    <name evidence="2" type="ORF">FP2506_16589</name>
</gene>
<evidence type="ECO:0000313" key="2">
    <source>
        <dbReference type="EMBL" id="EAU42069.1"/>
    </source>
</evidence>
<keyword evidence="3" id="KW-1185">Reference proteome</keyword>
<organism evidence="2 3">
    <name type="scientific">Fulvimarina pelagi HTCC2506</name>
    <dbReference type="NCBI Taxonomy" id="314231"/>
    <lineage>
        <taxon>Bacteria</taxon>
        <taxon>Pseudomonadati</taxon>
        <taxon>Pseudomonadota</taxon>
        <taxon>Alphaproteobacteria</taxon>
        <taxon>Hyphomicrobiales</taxon>
        <taxon>Aurantimonadaceae</taxon>
        <taxon>Fulvimarina</taxon>
    </lineage>
</organism>
<protein>
    <recommendedName>
        <fullName evidence="4">K(+)-transporting ATPase subunit F</fullName>
    </recommendedName>
</protein>
<accession>Q0G2W2</accession>
<dbReference type="STRING" id="217511.GCA_001463845_03444"/>